<evidence type="ECO:0000259" key="1">
    <source>
        <dbReference type="Pfam" id="PF00561"/>
    </source>
</evidence>
<dbReference type="InterPro" id="IPR000073">
    <property type="entry name" value="AB_hydrolase_1"/>
</dbReference>
<dbReference type="InterPro" id="IPR029058">
    <property type="entry name" value="AB_hydrolase_fold"/>
</dbReference>
<dbReference type="RefSeq" id="WP_266261051.1">
    <property type="nucleotide sequence ID" value="NZ_JAMXWF010000039.1"/>
</dbReference>
<comment type="caution">
    <text evidence="3">The sequence shown here is derived from an EMBL/GenBank/DDBJ whole genome shotgun (WGS) entry which is preliminary data.</text>
</comment>
<dbReference type="EMBL" id="JAMXWF010000039">
    <property type="protein sequence ID" value="MDQ6412159.1"/>
    <property type="molecule type" value="Genomic_DNA"/>
</dbReference>
<reference evidence="3" key="1">
    <citation type="submission" date="2022-06" db="EMBL/GenBank/DDBJ databases">
        <title>PHB producers.</title>
        <authorList>
            <person name="Besaury L."/>
        </authorList>
    </citation>
    <scope>NUCLEOTIDE SEQUENCE</scope>
    <source>
        <strain evidence="3 4">SEWS6</strain>
    </source>
</reference>
<protein>
    <submittedName>
        <fullName evidence="3">Haloalkane dehalogenase</fullName>
        <ecNumber evidence="3">3.8.1.5</ecNumber>
    </submittedName>
</protein>
<dbReference type="Proteomes" id="UP001242288">
    <property type="component" value="Unassembled WGS sequence"/>
</dbReference>
<dbReference type="GO" id="GO:0016020">
    <property type="term" value="C:membrane"/>
    <property type="evidence" value="ECO:0007669"/>
    <property type="project" value="TreeGrafter"/>
</dbReference>
<feature type="domain" description="AB hydrolase-1" evidence="1">
    <location>
        <begin position="30"/>
        <end position="157"/>
    </location>
</feature>
<dbReference type="InterPro" id="IPR050266">
    <property type="entry name" value="AB_hydrolase_sf"/>
</dbReference>
<organism evidence="3 5">
    <name type="scientific">Paraburkholderia madseniana</name>
    <dbReference type="NCBI Taxonomy" id="2599607"/>
    <lineage>
        <taxon>Bacteria</taxon>
        <taxon>Pseudomonadati</taxon>
        <taxon>Pseudomonadota</taxon>
        <taxon>Betaproteobacteria</taxon>
        <taxon>Burkholderiales</taxon>
        <taxon>Burkholderiaceae</taxon>
        <taxon>Paraburkholderia</taxon>
    </lineage>
</organism>
<proteinExistence type="predicted"/>
<dbReference type="NCBIfam" id="NF002938">
    <property type="entry name" value="PRK03592.1"/>
    <property type="match status" value="1"/>
</dbReference>
<dbReference type="InterPro" id="IPR000639">
    <property type="entry name" value="Epox_hydrolase-like"/>
</dbReference>
<name>A0AAP5BLT9_9BURK</name>
<evidence type="ECO:0000313" key="4">
    <source>
        <dbReference type="Proteomes" id="UP001209412"/>
    </source>
</evidence>
<evidence type="ECO:0000313" key="5">
    <source>
        <dbReference type="Proteomes" id="UP001242288"/>
    </source>
</evidence>
<dbReference type="EMBL" id="JAPKHW010000039">
    <property type="protein sequence ID" value="MCX4150344.1"/>
    <property type="molecule type" value="Genomic_DNA"/>
</dbReference>
<keyword evidence="4" id="KW-1185">Reference proteome</keyword>
<dbReference type="PRINTS" id="PR00412">
    <property type="entry name" value="EPOXHYDRLASE"/>
</dbReference>
<dbReference type="Pfam" id="PF00561">
    <property type="entry name" value="Abhydrolase_1"/>
    <property type="match status" value="1"/>
</dbReference>
<sequence length="295" mass="33393">MAETIVPLVERKFCDIAGRRLAYLEAGSGPPIVLLHGNPTSSYLWRNIIPRIASKGRVIAPDLIGHGDSDKLPASEGAARYSFERAFSYLDAMLSELDADTRVTLVLHDWGSALGFHWARLHPDRVRGLVYMESIVAPWASWDDWPEKAREIFQGFRSPNGEELILRRNLFIERVLPGSVLRELSIEELWHYYAPFVIEADRQTMLNWPRLLPIAGEPSHMVAVVQLYADWLRQSQVPKLFINAEPGSILVGAQREFCRSWPNQTEVTVKGLHFIQEDSPDEIGRAVAGWLSALE</sequence>
<evidence type="ECO:0000313" key="2">
    <source>
        <dbReference type="EMBL" id="MCX4150344.1"/>
    </source>
</evidence>
<accession>A0AAP5BLT9</accession>
<dbReference type="SUPFAM" id="SSF53474">
    <property type="entry name" value="alpha/beta-Hydrolases"/>
    <property type="match status" value="1"/>
</dbReference>
<dbReference type="Gene3D" id="3.40.50.1820">
    <property type="entry name" value="alpha/beta hydrolase"/>
    <property type="match status" value="1"/>
</dbReference>
<evidence type="ECO:0000313" key="3">
    <source>
        <dbReference type="EMBL" id="MDQ6412159.1"/>
    </source>
</evidence>
<keyword evidence="3" id="KW-0378">Hydrolase</keyword>
<gene>
    <name evidence="3" type="ORF">NIE36_34090</name>
    <name evidence="2" type="ORF">OSB80_34175</name>
</gene>
<dbReference type="AlphaFoldDB" id="A0AAP5BLT9"/>
<dbReference type="PANTHER" id="PTHR43798:SF24">
    <property type="entry name" value="CIS-3-ALKYL-4-ALKYLOXETAN-2-ONE DECARBOXYLASE"/>
    <property type="match status" value="1"/>
</dbReference>
<dbReference type="PANTHER" id="PTHR43798">
    <property type="entry name" value="MONOACYLGLYCEROL LIPASE"/>
    <property type="match status" value="1"/>
</dbReference>
<dbReference type="EC" id="3.8.1.5" evidence="3"/>
<dbReference type="Proteomes" id="UP001209412">
    <property type="component" value="Unassembled WGS sequence"/>
</dbReference>
<dbReference type="GO" id="GO:0018786">
    <property type="term" value="F:haloalkane dehalogenase activity"/>
    <property type="evidence" value="ECO:0007669"/>
    <property type="project" value="UniProtKB-EC"/>
</dbReference>